<feature type="region of interest" description="Disordered" evidence="1">
    <location>
        <begin position="1"/>
        <end position="76"/>
    </location>
</feature>
<proteinExistence type="predicted"/>
<feature type="compositionally biased region" description="Basic and acidic residues" evidence="1">
    <location>
        <begin position="16"/>
        <end position="26"/>
    </location>
</feature>
<evidence type="ECO:0000256" key="1">
    <source>
        <dbReference type="SAM" id="MobiDB-lite"/>
    </source>
</evidence>
<dbReference type="Proteomes" id="UP000254260">
    <property type="component" value="Unassembled WGS sequence"/>
</dbReference>
<gene>
    <name evidence="2" type="ORF">NCTC10899_02961</name>
</gene>
<dbReference type="AlphaFoldDB" id="A0A379IV07"/>
<sequence length="76" mass="8370">MLVSSAQTIPCWRQPEMSRKTPKEIGRTPVARSNDRLLDDPGNEDPGSQLDAPVPLRPSTGAQQEKPPRPNDGKPR</sequence>
<reference evidence="2 3" key="1">
    <citation type="submission" date="2018-06" db="EMBL/GenBank/DDBJ databases">
        <authorList>
            <consortium name="Pathogen Informatics"/>
            <person name="Doyle S."/>
        </authorList>
    </citation>
    <scope>NUCLEOTIDE SEQUENCE [LARGE SCALE GENOMIC DNA]</scope>
    <source>
        <strain evidence="2 3">NCTC10899</strain>
    </source>
</reference>
<evidence type="ECO:0000313" key="2">
    <source>
        <dbReference type="EMBL" id="SUD40129.1"/>
    </source>
</evidence>
<dbReference type="EMBL" id="UGUU01000001">
    <property type="protein sequence ID" value="SUD40129.1"/>
    <property type="molecule type" value="Genomic_DNA"/>
</dbReference>
<organism evidence="2 3">
    <name type="scientific">Ectopseudomonas mendocina</name>
    <name type="common">Pseudomonas mendocina</name>
    <dbReference type="NCBI Taxonomy" id="300"/>
    <lineage>
        <taxon>Bacteria</taxon>
        <taxon>Pseudomonadati</taxon>
        <taxon>Pseudomonadota</taxon>
        <taxon>Gammaproteobacteria</taxon>
        <taxon>Pseudomonadales</taxon>
        <taxon>Pseudomonadaceae</taxon>
        <taxon>Ectopseudomonas</taxon>
    </lineage>
</organism>
<protein>
    <submittedName>
        <fullName evidence="2">Uncharacterized protein</fullName>
    </submittedName>
</protein>
<accession>A0A379IV07</accession>
<evidence type="ECO:0000313" key="3">
    <source>
        <dbReference type="Proteomes" id="UP000254260"/>
    </source>
</evidence>
<name>A0A379IV07_ECTME</name>
<feature type="compositionally biased region" description="Basic and acidic residues" evidence="1">
    <location>
        <begin position="66"/>
        <end position="76"/>
    </location>
</feature>